<evidence type="ECO:0008006" key="4">
    <source>
        <dbReference type="Google" id="ProtNLM"/>
    </source>
</evidence>
<evidence type="ECO:0000256" key="1">
    <source>
        <dbReference type="SAM" id="SignalP"/>
    </source>
</evidence>
<organism evidence="2 3">
    <name type="scientific">Acorus calamus</name>
    <name type="common">Sweet flag</name>
    <dbReference type="NCBI Taxonomy" id="4465"/>
    <lineage>
        <taxon>Eukaryota</taxon>
        <taxon>Viridiplantae</taxon>
        <taxon>Streptophyta</taxon>
        <taxon>Embryophyta</taxon>
        <taxon>Tracheophyta</taxon>
        <taxon>Spermatophyta</taxon>
        <taxon>Magnoliopsida</taxon>
        <taxon>Liliopsida</taxon>
        <taxon>Acoraceae</taxon>
        <taxon>Acorus</taxon>
    </lineage>
</organism>
<keyword evidence="3" id="KW-1185">Reference proteome</keyword>
<protein>
    <recommendedName>
        <fullName evidence="4">Glycine-rich protein</fullName>
    </recommendedName>
</protein>
<sequence>MAWSHKLVLVLAISAAAFIRSPESRSLKSELTITPMKEVYQPQTVGIFAPPGMGLGGLGGGGGIPDAGALPGFGGMPGMIGGGFPSVGGNP</sequence>
<name>A0AAV9CT95_ACOCL</name>
<gene>
    <name evidence="2" type="ORF">QJS10_CPB17g00904</name>
</gene>
<proteinExistence type="predicted"/>
<reference evidence="2" key="2">
    <citation type="submission" date="2023-06" db="EMBL/GenBank/DDBJ databases">
        <authorList>
            <person name="Ma L."/>
            <person name="Liu K.-W."/>
            <person name="Li Z."/>
            <person name="Hsiao Y.-Y."/>
            <person name="Qi Y."/>
            <person name="Fu T."/>
            <person name="Tang G."/>
            <person name="Zhang D."/>
            <person name="Sun W.-H."/>
            <person name="Liu D.-K."/>
            <person name="Li Y."/>
            <person name="Chen G.-Z."/>
            <person name="Liu X.-D."/>
            <person name="Liao X.-Y."/>
            <person name="Jiang Y.-T."/>
            <person name="Yu X."/>
            <person name="Hao Y."/>
            <person name="Huang J."/>
            <person name="Zhao X.-W."/>
            <person name="Ke S."/>
            <person name="Chen Y.-Y."/>
            <person name="Wu W.-L."/>
            <person name="Hsu J.-L."/>
            <person name="Lin Y.-F."/>
            <person name="Huang M.-D."/>
            <person name="Li C.-Y."/>
            <person name="Huang L."/>
            <person name="Wang Z.-W."/>
            <person name="Zhao X."/>
            <person name="Zhong W.-Y."/>
            <person name="Peng D.-H."/>
            <person name="Ahmad S."/>
            <person name="Lan S."/>
            <person name="Zhang J.-S."/>
            <person name="Tsai W.-C."/>
            <person name="Van De Peer Y."/>
            <person name="Liu Z.-J."/>
        </authorList>
    </citation>
    <scope>NUCLEOTIDE SEQUENCE</scope>
    <source>
        <strain evidence="2">CP</strain>
        <tissue evidence="2">Leaves</tissue>
    </source>
</reference>
<dbReference type="Proteomes" id="UP001180020">
    <property type="component" value="Unassembled WGS sequence"/>
</dbReference>
<reference evidence="2" key="1">
    <citation type="journal article" date="2023" name="Nat. Commun.">
        <title>Diploid and tetraploid genomes of Acorus and the evolution of monocots.</title>
        <authorList>
            <person name="Ma L."/>
            <person name="Liu K.W."/>
            <person name="Li Z."/>
            <person name="Hsiao Y.Y."/>
            <person name="Qi Y."/>
            <person name="Fu T."/>
            <person name="Tang G.D."/>
            <person name="Zhang D."/>
            <person name="Sun W.H."/>
            <person name="Liu D.K."/>
            <person name="Li Y."/>
            <person name="Chen G.Z."/>
            <person name="Liu X.D."/>
            <person name="Liao X.Y."/>
            <person name="Jiang Y.T."/>
            <person name="Yu X."/>
            <person name="Hao Y."/>
            <person name="Huang J."/>
            <person name="Zhao X.W."/>
            <person name="Ke S."/>
            <person name="Chen Y.Y."/>
            <person name="Wu W.L."/>
            <person name="Hsu J.L."/>
            <person name="Lin Y.F."/>
            <person name="Huang M.D."/>
            <person name="Li C.Y."/>
            <person name="Huang L."/>
            <person name="Wang Z.W."/>
            <person name="Zhao X."/>
            <person name="Zhong W.Y."/>
            <person name="Peng D.H."/>
            <person name="Ahmad S."/>
            <person name="Lan S."/>
            <person name="Zhang J.S."/>
            <person name="Tsai W.C."/>
            <person name="Van de Peer Y."/>
            <person name="Liu Z.J."/>
        </authorList>
    </citation>
    <scope>NUCLEOTIDE SEQUENCE</scope>
    <source>
        <strain evidence="2">CP</strain>
    </source>
</reference>
<accession>A0AAV9CT95</accession>
<dbReference type="AlphaFoldDB" id="A0AAV9CT95"/>
<feature type="chain" id="PRO_5043541291" description="Glycine-rich protein" evidence="1">
    <location>
        <begin position="20"/>
        <end position="91"/>
    </location>
</feature>
<keyword evidence="1" id="KW-0732">Signal</keyword>
<feature type="signal peptide" evidence="1">
    <location>
        <begin position="1"/>
        <end position="19"/>
    </location>
</feature>
<comment type="caution">
    <text evidence="2">The sequence shown here is derived from an EMBL/GenBank/DDBJ whole genome shotgun (WGS) entry which is preliminary data.</text>
</comment>
<evidence type="ECO:0000313" key="3">
    <source>
        <dbReference type="Proteomes" id="UP001180020"/>
    </source>
</evidence>
<evidence type="ECO:0000313" key="2">
    <source>
        <dbReference type="EMBL" id="KAK1291483.1"/>
    </source>
</evidence>
<dbReference type="EMBL" id="JAUJYO010000017">
    <property type="protein sequence ID" value="KAK1291483.1"/>
    <property type="molecule type" value="Genomic_DNA"/>
</dbReference>